<feature type="repeat" description="ANK" evidence="3">
    <location>
        <begin position="157"/>
        <end position="189"/>
    </location>
</feature>
<keyword evidence="2 3" id="KW-0040">ANK repeat</keyword>
<reference evidence="5" key="3">
    <citation type="submission" date="2025-08" db="UniProtKB">
        <authorList>
            <consortium name="RefSeq"/>
        </authorList>
    </citation>
    <scope>IDENTIFICATION</scope>
    <source>
        <strain evidence="5">CBS 342.82</strain>
    </source>
</reference>
<keyword evidence="4" id="KW-1185">Reference proteome</keyword>
<dbReference type="InterPro" id="IPR036770">
    <property type="entry name" value="Ankyrin_rpt-contain_sf"/>
</dbReference>
<evidence type="ECO:0000256" key="3">
    <source>
        <dbReference type="PROSITE-ProRule" id="PRU00023"/>
    </source>
</evidence>
<proteinExistence type="predicted"/>
<evidence type="ECO:0000313" key="5">
    <source>
        <dbReference type="RefSeq" id="XP_033454801.1"/>
    </source>
</evidence>
<gene>
    <name evidence="5" type="ORF">K489DRAFT_385534</name>
</gene>
<protein>
    <submittedName>
        <fullName evidence="5">Ankyrin</fullName>
    </submittedName>
</protein>
<evidence type="ECO:0000256" key="1">
    <source>
        <dbReference type="ARBA" id="ARBA00022737"/>
    </source>
</evidence>
<reference evidence="5" key="1">
    <citation type="submission" date="2020-01" db="EMBL/GenBank/DDBJ databases">
        <authorList>
            <consortium name="DOE Joint Genome Institute"/>
            <person name="Haridas S."/>
            <person name="Albert R."/>
            <person name="Binder M."/>
            <person name="Bloem J."/>
            <person name="Labutti K."/>
            <person name="Salamov A."/>
            <person name="Andreopoulos B."/>
            <person name="Baker S.E."/>
            <person name="Barry K."/>
            <person name="Bills G."/>
            <person name="Bluhm B.H."/>
            <person name="Cannon C."/>
            <person name="Castanera R."/>
            <person name="Culley D.E."/>
            <person name="Daum C."/>
            <person name="Ezra D."/>
            <person name="Gonzalez J.B."/>
            <person name="Henrissat B."/>
            <person name="Kuo A."/>
            <person name="Liang C."/>
            <person name="Lipzen A."/>
            <person name="Lutzoni F."/>
            <person name="Magnuson J."/>
            <person name="Mondo S."/>
            <person name="Nolan M."/>
            <person name="Ohm R."/>
            <person name="Pangilinan J."/>
            <person name="Park H.-J."/>
            <person name="Ramirez L."/>
            <person name="Alfaro M."/>
            <person name="Sun H."/>
            <person name="Tritt A."/>
            <person name="Yoshinaga Y."/>
            <person name="Zwiers L.-H."/>
            <person name="Turgeon B.G."/>
            <person name="Goodwin S.B."/>
            <person name="Spatafora J.W."/>
            <person name="Crous P.W."/>
            <person name="Grigoriev I.V."/>
        </authorList>
    </citation>
    <scope>NUCLEOTIDE SEQUENCE</scope>
    <source>
        <strain evidence="5">CBS 342.82</strain>
    </source>
</reference>
<dbReference type="PANTHER" id="PTHR24198:SF165">
    <property type="entry name" value="ANKYRIN REPEAT-CONTAINING PROTEIN-RELATED"/>
    <property type="match status" value="1"/>
</dbReference>
<dbReference type="PANTHER" id="PTHR24198">
    <property type="entry name" value="ANKYRIN REPEAT AND PROTEIN KINASE DOMAIN-CONTAINING PROTEIN"/>
    <property type="match status" value="1"/>
</dbReference>
<dbReference type="Pfam" id="PF12796">
    <property type="entry name" value="Ank_2"/>
    <property type="match status" value="1"/>
</dbReference>
<dbReference type="InterPro" id="IPR002110">
    <property type="entry name" value="Ankyrin_rpt"/>
</dbReference>
<organism evidence="5">
    <name type="scientific">Dissoconium aciculare CBS 342.82</name>
    <dbReference type="NCBI Taxonomy" id="1314786"/>
    <lineage>
        <taxon>Eukaryota</taxon>
        <taxon>Fungi</taxon>
        <taxon>Dikarya</taxon>
        <taxon>Ascomycota</taxon>
        <taxon>Pezizomycotina</taxon>
        <taxon>Dothideomycetes</taxon>
        <taxon>Dothideomycetidae</taxon>
        <taxon>Mycosphaerellales</taxon>
        <taxon>Dissoconiaceae</taxon>
        <taxon>Dissoconium</taxon>
    </lineage>
</organism>
<dbReference type="AlphaFoldDB" id="A0A6J3LPF7"/>
<evidence type="ECO:0000313" key="4">
    <source>
        <dbReference type="Proteomes" id="UP000504637"/>
    </source>
</evidence>
<accession>A0A6J3LPF7</accession>
<dbReference type="SUPFAM" id="SSF48403">
    <property type="entry name" value="Ankyrin repeat"/>
    <property type="match status" value="1"/>
</dbReference>
<dbReference type="OrthoDB" id="4772757at2759"/>
<dbReference type="Proteomes" id="UP000504637">
    <property type="component" value="Unplaced"/>
</dbReference>
<dbReference type="SMART" id="SM00248">
    <property type="entry name" value="ANK"/>
    <property type="match status" value="4"/>
</dbReference>
<evidence type="ECO:0000256" key="2">
    <source>
        <dbReference type="ARBA" id="ARBA00023043"/>
    </source>
</evidence>
<name>A0A6J3LPF7_9PEZI</name>
<sequence length="253" mass="28164">MATFTERYGEELSHFCKNDDVPSFRNWAEQRNDNDWSDFLRVSTQFDAARIAKYCLQQGASPNLLVLSSMAACGAEHVHRVLIENGLNINEYIEIWKDALAAAVKHNNISWTKFCLDKGADPNHAKLDDYRSLLAEAAGNGNISIMRLLLDHGAERKKSGALIYAAEEGNADSIKFLLDQGLDINEIGIEEPTDPRSLEDVGTALHKAIEAHPELVGLLLATDMNSKDGYGRTPFELAEQLGRTEILDKLMLY</sequence>
<dbReference type="PROSITE" id="PS50088">
    <property type="entry name" value="ANK_REPEAT"/>
    <property type="match status" value="1"/>
</dbReference>
<reference evidence="5" key="2">
    <citation type="submission" date="2020-04" db="EMBL/GenBank/DDBJ databases">
        <authorList>
            <consortium name="NCBI Genome Project"/>
        </authorList>
    </citation>
    <scope>NUCLEOTIDE SEQUENCE</scope>
    <source>
        <strain evidence="5">CBS 342.82</strain>
    </source>
</reference>
<dbReference type="RefSeq" id="XP_033454801.1">
    <property type="nucleotide sequence ID" value="XM_033606127.1"/>
</dbReference>
<keyword evidence="1" id="KW-0677">Repeat</keyword>
<dbReference type="Gene3D" id="1.25.40.20">
    <property type="entry name" value="Ankyrin repeat-containing domain"/>
    <property type="match status" value="1"/>
</dbReference>
<dbReference type="GeneID" id="54363927"/>